<name>A0A9P7AFQ9_9AGAM</name>
<protein>
    <submittedName>
        <fullName evidence="1">Uncharacterized protein</fullName>
    </submittedName>
</protein>
<dbReference type="AlphaFoldDB" id="A0A9P7AFQ9"/>
<proteinExistence type="predicted"/>
<evidence type="ECO:0000313" key="2">
    <source>
        <dbReference type="Proteomes" id="UP000719766"/>
    </source>
</evidence>
<dbReference type="OrthoDB" id="17907at2759"/>
<comment type="caution">
    <text evidence="1">The sequence shown here is derived from an EMBL/GenBank/DDBJ whole genome shotgun (WGS) entry which is preliminary data.</text>
</comment>
<gene>
    <name evidence="1" type="ORF">HD556DRAFT_1496793</name>
</gene>
<dbReference type="EMBL" id="JABBWE010000067">
    <property type="protein sequence ID" value="KAG1788530.1"/>
    <property type="molecule type" value="Genomic_DNA"/>
</dbReference>
<organism evidence="1 2">
    <name type="scientific">Suillus plorans</name>
    <dbReference type="NCBI Taxonomy" id="116603"/>
    <lineage>
        <taxon>Eukaryota</taxon>
        <taxon>Fungi</taxon>
        <taxon>Dikarya</taxon>
        <taxon>Basidiomycota</taxon>
        <taxon>Agaricomycotina</taxon>
        <taxon>Agaricomycetes</taxon>
        <taxon>Agaricomycetidae</taxon>
        <taxon>Boletales</taxon>
        <taxon>Suillineae</taxon>
        <taxon>Suillaceae</taxon>
        <taxon>Suillus</taxon>
    </lineage>
</organism>
<accession>A0A9P7AFQ9</accession>
<reference evidence="1" key="1">
    <citation type="journal article" date="2020" name="New Phytol.">
        <title>Comparative genomics reveals dynamic genome evolution in host specialist ectomycorrhizal fungi.</title>
        <authorList>
            <person name="Lofgren L.A."/>
            <person name="Nguyen N.H."/>
            <person name="Vilgalys R."/>
            <person name="Ruytinx J."/>
            <person name="Liao H.L."/>
            <person name="Branco S."/>
            <person name="Kuo A."/>
            <person name="LaButti K."/>
            <person name="Lipzen A."/>
            <person name="Andreopoulos W."/>
            <person name="Pangilinan J."/>
            <person name="Riley R."/>
            <person name="Hundley H."/>
            <person name="Na H."/>
            <person name="Barry K."/>
            <person name="Grigoriev I.V."/>
            <person name="Stajich J.E."/>
            <person name="Kennedy P.G."/>
        </authorList>
    </citation>
    <scope>NUCLEOTIDE SEQUENCE</scope>
    <source>
        <strain evidence="1">S12</strain>
    </source>
</reference>
<dbReference type="Proteomes" id="UP000719766">
    <property type="component" value="Unassembled WGS sequence"/>
</dbReference>
<sequence length="303" mass="33353">MLLTSNSESGLCSRMTQVEEMQSAIVMEALPHPNSAPFTGCPTTAREALLRLKENFPVVPEVLEPRHFALINQICRSPENFDIAALVLVVHFSIHEFVADPAAAKLFNGDHMHSILPIVESLMIDADKFKQAAAADILTGLLRGSNTGPSKRERNSSLGSRRALIKLTKVAVECATKRPKRCLEESNKAWLLRMEQSLSPQPGIRTSAEQAIVKSAVLMKMRASAKTDALEWQSPFARTISINNPPAFLEHLYQPIDEVDGFYVDLLDTGFLAWTKTIKCYPVNSDQLSAMGLGVKTVLTSHA</sequence>
<evidence type="ECO:0000313" key="1">
    <source>
        <dbReference type="EMBL" id="KAG1788530.1"/>
    </source>
</evidence>
<keyword evidence="2" id="KW-1185">Reference proteome</keyword>
<dbReference type="GeneID" id="64602661"/>
<dbReference type="RefSeq" id="XP_041155728.1">
    <property type="nucleotide sequence ID" value="XM_041308897.1"/>
</dbReference>